<feature type="compositionally biased region" description="Basic and acidic residues" evidence="1">
    <location>
        <begin position="202"/>
        <end position="212"/>
    </location>
</feature>
<protein>
    <submittedName>
        <fullName evidence="3">Uncharacterized protein</fullName>
    </submittedName>
</protein>
<gene>
    <name evidence="3" type="ORF">SCUCBS95973_006535</name>
</gene>
<feature type="region of interest" description="Disordered" evidence="1">
    <location>
        <begin position="166"/>
        <end position="218"/>
    </location>
</feature>
<evidence type="ECO:0000313" key="4">
    <source>
        <dbReference type="Proteomes" id="UP001642405"/>
    </source>
</evidence>
<dbReference type="EMBL" id="CAWUHB010000039">
    <property type="protein sequence ID" value="CAK7227416.1"/>
    <property type="molecule type" value="Genomic_DNA"/>
</dbReference>
<keyword evidence="2" id="KW-0812">Transmembrane</keyword>
<feature type="compositionally biased region" description="Acidic residues" evidence="1">
    <location>
        <begin position="172"/>
        <end position="185"/>
    </location>
</feature>
<dbReference type="Proteomes" id="UP001642405">
    <property type="component" value="Unassembled WGS sequence"/>
</dbReference>
<reference evidence="3 4" key="1">
    <citation type="submission" date="2024-01" db="EMBL/GenBank/DDBJ databases">
        <authorList>
            <person name="Allen C."/>
            <person name="Tagirdzhanova G."/>
        </authorList>
    </citation>
    <scope>NUCLEOTIDE SEQUENCE [LARGE SCALE GENOMIC DNA]</scope>
</reference>
<comment type="caution">
    <text evidence="3">The sequence shown here is derived from an EMBL/GenBank/DDBJ whole genome shotgun (WGS) entry which is preliminary data.</text>
</comment>
<sequence>MAKRLLVQCRSQKIPGELNERQQTLVNIACTRIWQRPVDKDQDRLQTRGMFEADNERAAWMKGRLKYARKWKRKFTCSEEDFLKAPSELDNDVVHQLYENGFRSIALVLSSDVGDYQLEPTMPGTTITIHRCVSDQVVAGQSTILGNGCCIKHFTHTVPRRVNLGGDVSDNVGDDANEGVSDDAGDNASAASAASEGVASEDSNKGLRDDNSTKPTSMDWRTVSAATAGAVAGAAVAVTVGAAALPAAGLVAAGSVVAGALYNVPWRRLFSWASDSESDASSASEKVHEQPQPPAPPTPATKDWIIRALILSVALNIWLVSAYCFGLVVASMATSWLLSTWAVNECLWATVYANIGSRWTAFEENLGRAYSSLKTKLYRMRA</sequence>
<feature type="transmembrane region" description="Helical" evidence="2">
    <location>
        <begin position="304"/>
        <end position="330"/>
    </location>
</feature>
<feature type="compositionally biased region" description="Low complexity" evidence="1">
    <location>
        <begin position="186"/>
        <end position="201"/>
    </location>
</feature>
<feature type="transmembrane region" description="Helical" evidence="2">
    <location>
        <begin position="230"/>
        <end position="262"/>
    </location>
</feature>
<keyword evidence="4" id="KW-1185">Reference proteome</keyword>
<keyword evidence="2" id="KW-0472">Membrane</keyword>
<organism evidence="3 4">
    <name type="scientific">Sporothrix curviconia</name>
    <dbReference type="NCBI Taxonomy" id="1260050"/>
    <lineage>
        <taxon>Eukaryota</taxon>
        <taxon>Fungi</taxon>
        <taxon>Dikarya</taxon>
        <taxon>Ascomycota</taxon>
        <taxon>Pezizomycotina</taxon>
        <taxon>Sordariomycetes</taxon>
        <taxon>Sordariomycetidae</taxon>
        <taxon>Ophiostomatales</taxon>
        <taxon>Ophiostomataceae</taxon>
        <taxon>Sporothrix</taxon>
    </lineage>
</organism>
<keyword evidence="2" id="KW-1133">Transmembrane helix</keyword>
<name>A0ABP0C785_9PEZI</name>
<evidence type="ECO:0000313" key="3">
    <source>
        <dbReference type="EMBL" id="CAK7227416.1"/>
    </source>
</evidence>
<proteinExistence type="predicted"/>
<evidence type="ECO:0000256" key="1">
    <source>
        <dbReference type="SAM" id="MobiDB-lite"/>
    </source>
</evidence>
<accession>A0ABP0C785</accession>
<evidence type="ECO:0000256" key="2">
    <source>
        <dbReference type="SAM" id="Phobius"/>
    </source>
</evidence>